<feature type="signal peptide" evidence="1">
    <location>
        <begin position="1"/>
        <end position="25"/>
    </location>
</feature>
<name>A0AA44F5D8_AGRTU</name>
<dbReference type="AlphaFoldDB" id="A0AA44F5D8"/>
<proteinExistence type="predicted"/>
<dbReference type="RefSeq" id="WP_065660642.1">
    <property type="nucleotide sequence ID" value="NZ_CP123840.1"/>
</dbReference>
<evidence type="ECO:0000256" key="1">
    <source>
        <dbReference type="SAM" id="SignalP"/>
    </source>
</evidence>
<evidence type="ECO:0000313" key="3">
    <source>
        <dbReference type="Proteomes" id="UP000702952"/>
    </source>
</evidence>
<dbReference type="Proteomes" id="UP000702952">
    <property type="component" value="Unassembled WGS sequence"/>
</dbReference>
<keyword evidence="1" id="KW-0732">Signal</keyword>
<dbReference type="EMBL" id="JAAMAY010000021">
    <property type="protein sequence ID" value="NTC29030.1"/>
    <property type="molecule type" value="Genomic_DNA"/>
</dbReference>
<accession>A0AA44F5D8</accession>
<organism evidence="2 3">
    <name type="scientific">Agrobacterium tumefaciens</name>
    <dbReference type="NCBI Taxonomy" id="358"/>
    <lineage>
        <taxon>Bacteria</taxon>
        <taxon>Pseudomonadati</taxon>
        <taxon>Pseudomonadota</taxon>
        <taxon>Alphaproteobacteria</taxon>
        <taxon>Hyphomicrobiales</taxon>
        <taxon>Rhizobiaceae</taxon>
        <taxon>Rhizobium/Agrobacterium group</taxon>
        <taxon>Agrobacterium</taxon>
        <taxon>Agrobacterium tumefaciens complex</taxon>
    </lineage>
</organism>
<reference evidence="2" key="1">
    <citation type="journal article" date="2020" name="Science">
        <title>Unexpected conservation and global transmission of agrobacterial virulence plasmids.</title>
        <authorList>
            <person name="Weisberg A.J."/>
            <person name="Davis E.W. 2nd"/>
            <person name="Tabima J."/>
            <person name="Belcher M.S."/>
            <person name="Miller M."/>
            <person name="Kuo C.H."/>
            <person name="Loper J.E."/>
            <person name="Grunwald N.J."/>
            <person name="Putnam M.L."/>
            <person name="Chang J.H."/>
        </authorList>
    </citation>
    <scope>NUCLEOTIDE SEQUENCE</scope>
    <source>
        <strain evidence="2">17-1853-1a</strain>
    </source>
</reference>
<protein>
    <submittedName>
        <fullName evidence="2">Uncharacterized protein</fullName>
    </submittedName>
</protein>
<sequence>MNKLTAATILIALIGTGLVSSYANAANVPCEEMLKDMRAAKASAKLSDADMAKVNDLETKAVERCNADDDARSDAFLTEAMKIMGK</sequence>
<feature type="chain" id="PRO_5041341220" evidence="1">
    <location>
        <begin position="26"/>
        <end position="86"/>
    </location>
</feature>
<comment type="caution">
    <text evidence="2">The sequence shown here is derived from an EMBL/GenBank/DDBJ whole genome shotgun (WGS) entry which is preliminary data.</text>
</comment>
<gene>
    <name evidence="2" type="ORF">G6M46_12750</name>
</gene>
<evidence type="ECO:0000313" key="2">
    <source>
        <dbReference type="EMBL" id="NTC29030.1"/>
    </source>
</evidence>